<evidence type="ECO:0000256" key="4">
    <source>
        <dbReference type="ARBA" id="ARBA00022967"/>
    </source>
</evidence>
<comment type="subunit">
    <text evidence="6">NDH-1 is composed of 14 different subunits. Subunits NuoB, C, D, E, F, and G constitute the peripheral sector of the complex.</text>
</comment>
<evidence type="ECO:0000256" key="3">
    <source>
        <dbReference type="ARBA" id="ARBA00022719"/>
    </source>
</evidence>
<name>A0ABP9H9K5_9ACTN</name>
<organism evidence="10 11">
    <name type="scientific">Yinghuangia aomiensis</name>
    <dbReference type="NCBI Taxonomy" id="676205"/>
    <lineage>
        <taxon>Bacteria</taxon>
        <taxon>Bacillati</taxon>
        <taxon>Actinomycetota</taxon>
        <taxon>Actinomycetes</taxon>
        <taxon>Kitasatosporales</taxon>
        <taxon>Streptomycetaceae</taxon>
        <taxon>Yinghuangia</taxon>
    </lineage>
</organism>
<dbReference type="HAMAP" id="MF_01358">
    <property type="entry name" value="NDH1_NuoD"/>
    <property type="match status" value="1"/>
</dbReference>
<dbReference type="EC" id="7.1.1.-" evidence="6"/>
<evidence type="ECO:0000256" key="2">
    <source>
        <dbReference type="ARBA" id="ARBA00022448"/>
    </source>
</evidence>
<dbReference type="NCBIfam" id="NF004739">
    <property type="entry name" value="PRK06075.1"/>
    <property type="match status" value="1"/>
</dbReference>
<evidence type="ECO:0000256" key="1">
    <source>
        <dbReference type="ARBA" id="ARBA00005769"/>
    </source>
</evidence>
<dbReference type="PANTHER" id="PTHR11993:SF10">
    <property type="entry name" value="NADH DEHYDROGENASE [UBIQUINONE] IRON-SULFUR PROTEIN 2, MITOCHONDRIAL"/>
    <property type="match status" value="1"/>
</dbReference>
<dbReference type="InterPro" id="IPR022885">
    <property type="entry name" value="NDH1_su_D/H"/>
</dbReference>
<keyword evidence="11" id="KW-1185">Reference proteome</keyword>
<proteinExistence type="inferred from homology"/>
<evidence type="ECO:0000256" key="7">
    <source>
        <dbReference type="RuleBase" id="RU003685"/>
    </source>
</evidence>
<dbReference type="NCBIfam" id="TIGR01962">
    <property type="entry name" value="NuoD"/>
    <property type="match status" value="1"/>
</dbReference>
<dbReference type="Pfam" id="PF00346">
    <property type="entry name" value="Complex1_49kDa"/>
    <property type="match status" value="1"/>
</dbReference>
<gene>
    <name evidence="6" type="primary">nuoD</name>
    <name evidence="10" type="ORF">GCM10023205_31020</name>
</gene>
<evidence type="ECO:0000256" key="6">
    <source>
        <dbReference type="HAMAP-Rule" id="MF_01358"/>
    </source>
</evidence>
<keyword evidence="4 6" id="KW-1278">Translocase</keyword>
<reference evidence="11" key="1">
    <citation type="journal article" date="2019" name="Int. J. Syst. Evol. Microbiol.">
        <title>The Global Catalogue of Microorganisms (GCM) 10K type strain sequencing project: providing services to taxonomists for standard genome sequencing and annotation.</title>
        <authorList>
            <consortium name="The Broad Institute Genomics Platform"/>
            <consortium name="The Broad Institute Genome Sequencing Center for Infectious Disease"/>
            <person name="Wu L."/>
            <person name="Ma J."/>
        </authorList>
    </citation>
    <scope>NUCLEOTIDE SEQUENCE [LARGE SCALE GENOMIC DNA]</scope>
    <source>
        <strain evidence="11">JCM 17986</strain>
    </source>
</reference>
<feature type="region of interest" description="Disordered" evidence="8">
    <location>
        <begin position="1"/>
        <end position="104"/>
    </location>
</feature>
<keyword evidence="6" id="KW-1003">Cell membrane</keyword>
<dbReference type="Gene3D" id="1.10.645.10">
    <property type="entry name" value="Cytochrome-c3 Hydrogenase, chain B"/>
    <property type="match status" value="1"/>
</dbReference>
<dbReference type="Proteomes" id="UP001500466">
    <property type="component" value="Unassembled WGS sequence"/>
</dbReference>
<evidence type="ECO:0000256" key="5">
    <source>
        <dbReference type="ARBA" id="ARBA00023027"/>
    </source>
</evidence>
<dbReference type="InterPro" id="IPR001135">
    <property type="entry name" value="NADH_Q_OxRdtase_suD"/>
</dbReference>
<keyword evidence="3 6" id="KW-0874">Quinone</keyword>
<keyword evidence="6" id="KW-0472">Membrane</keyword>
<evidence type="ECO:0000313" key="10">
    <source>
        <dbReference type="EMBL" id="GAA4964690.1"/>
    </source>
</evidence>
<evidence type="ECO:0000259" key="9">
    <source>
        <dbReference type="Pfam" id="PF00346"/>
    </source>
</evidence>
<sequence>MASPRDPVDPGRTPASDIGDSTASDAANRHAAGTGASGPGNPTASGAGNRGDPTSPKGADNATNPKDPSDPSAPKDPHKPTEPQDPHSHPHPHTPLTDWPEDADYSPDERIVVNLGPQHPSTHGVLRLILELDAETVVECRLGVGYLHTGIEKNCEYRTWTQGVTFVTRADYLMPVFNELVYCLGVERLLGITDDIPPRANVIRVLLAELNRISSHLVAIATGGMEIGALTVMTFGFRERELILDVLERITGLRMNHGFVRPGGVAQDLPDDAETHVRELIATLTERLRDYEQLLDENTVFKRRTQGVGYLDVTGCLALGVTGPILRAAGLPHDLRKTQPCCGYETYEFAVPTTDTCDAYGRYRVRVAEMKESLRIVAQCLDRLEPGPVMVADKRIAWPAQLALGADGLGNSSDYIKTIMGESMEALIHHFKLVTEGFRVPVGQVYTAVESPRGELGCHLVSDGGTRPYRVHLRDPSFTNLQAVPLMVEGGLVADVIASLASTDPVLGGVDR</sequence>
<dbReference type="InterPro" id="IPR029014">
    <property type="entry name" value="NiFe-Hase_large"/>
</dbReference>
<dbReference type="InterPro" id="IPR014029">
    <property type="entry name" value="NADH_UbQ_OxRdtase_49kDa_CS"/>
</dbReference>
<feature type="domain" description="NADH-quinone oxidoreductase subunit D" evidence="9">
    <location>
        <begin position="227"/>
        <end position="512"/>
    </location>
</feature>
<dbReference type="SUPFAM" id="SSF56762">
    <property type="entry name" value="HydB/Nqo4-like"/>
    <property type="match status" value="1"/>
</dbReference>
<dbReference type="PANTHER" id="PTHR11993">
    <property type="entry name" value="NADH-UBIQUINONE OXIDOREDUCTASE 49 KDA SUBUNIT"/>
    <property type="match status" value="1"/>
</dbReference>
<evidence type="ECO:0000313" key="11">
    <source>
        <dbReference type="Proteomes" id="UP001500466"/>
    </source>
</evidence>
<dbReference type="RefSeq" id="WP_345676051.1">
    <property type="nucleotide sequence ID" value="NZ_BAABHS010000010.1"/>
</dbReference>
<dbReference type="PROSITE" id="PS00535">
    <property type="entry name" value="COMPLEX1_49K"/>
    <property type="match status" value="1"/>
</dbReference>
<comment type="similarity">
    <text evidence="1 6 7">Belongs to the complex I 49 kDa subunit family.</text>
</comment>
<comment type="function">
    <text evidence="6">NDH-1 shuttles electrons from NADH, via FMN and iron-sulfur (Fe-S) centers, to quinones in the respiratory chain. The immediate electron acceptor for the enzyme in this species is believed to be a menaquinone. Couples the redox reaction to proton translocation (for every two electrons transferred, four hydrogen ions are translocated across the cytoplasmic membrane), and thus conserves the redox energy in a proton gradient.</text>
</comment>
<keyword evidence="2 6" id="KW-0813">Transport</keyword>
<accession>A0ABP9H9K5</accession>
<comment type="catalytic activity">
    <reaction evidence="6">
        <text>a quinone + NADH + 5 H(+)(in) = a quinol + NAD(+) + 4 H(+)(out)</text>
        <dbReference type="Rhea" id="RHEA:57888"/>
        <dbReference type="ChEBI" id="CHEBI:15378"/>
        <dbReference type="ChEBI" id="CHEBI:24646"/>
        <dbReference type="ChEBI" id="CHEBI:57540"/>
        <dbReference type="ChEBI" id="CHEBI:57945"/>
        <dbReference type="ChEBI" id="CHEBI:132124"/>
    </reaction>
</comment>
<keyword evidence="5 6" id="KW-0520">NAD</keyword>
<dbReference type="EMBL" id="BAABHS010000010">
    <property type="protein sequence ID" value="GAA4964690.1"/>
    <property type="molecule type" value="Genomic_DNA"/>
</dbReference>
<evidence type="ECO:0000256" key="8">
    <source>
        <dbReference type="SAM" id="MobiDB-lite"/>
    </source>
</evidence>
<comment type="subcellular location">
    <subcellularLocation>
        <location evidence="6">Cell membrane</location>
        <topology evidence="6">Peripheral membrane protein</topology>
        <orientation evidence="6">Cytoplasmic side</orientation>
    </subcellularLocation>
</comment>
<protein>
    <recommendedName>
        <fullName evidence="6">NADH-quinone oxidoreductase subunit D</fullName>
        <ecNumber evidence="6">7.1.1.-</ecNumber>
    </recommendedName>
    <alternativeName>
        <fullName evidence="6">NADH dehydrogenase I subunit D</fullName>
    </alternativeName>
    <alternativeName>
        <fullName evidence="6">NDH-1 subunit D</fullName>
    </alternativeName>
</protein>
<feature type="compositionally biased region" description="Basic and acidic residues" evidence="8">
    <location>
        <begin position="67"/>
        <end position="88"/>
    </location>
</feature>
<comment type="caution">
    <text evidence="10">The sequence shown here is derived from an EMBL/GenBank/DDBJ whole genome shotgun (WGS) entry which is preliminary data.</text>
</comment>